<organism evidence="1 2">
    <name type="scientific">Tritrichomonas musculus</name>
    <dbReference type="NCBI Taxonomy" id="1915356"/>
    <lineage>
        <taxon>Eukaryota</taxon>
        <taxon>Metamonada</taxon>
        <taxon>Parabasalia</taxon>
        <taxon>Tritrichomonadida</taxon>
        <taxon>Tritrichomonadidae</taxon>
        <taxon>Tritrichomonas</taxon>
    </lineage>
</organism>
<keyword evidence="2" id="KW-1185">Reference proteome</keyword>
<dbReference type="SUPFAM" id="SSF52058">
    <property type="entry name" value="L domain-like"/>
    <property type="match status" value="1"/>
</dbReference>
<dbReference type="Pfam" id="PF13306">
    <property type="entry name" value="LRR_5"/>
    <property type="match status" value="2"/>
</dbReference>
<dbReference type="InterPro" id="IPR032675">
    <property type="entry name" value="LRR_dom_sf"/>
</dbReference>
<dbReference type="InterPro" id="IPR053139">
    <property type="entry name" value="Surface_bspA-like"/>
</dbReference>
<dbReference type="EMBL" id="JAPFFF010000055">
    <property type="protein sequence ID" value="KAK8838417.1"/>
    <property type="molecule type" value="Genomic_DNA"/>
</dbReference>
<protein>
    <submittedName>
        <fullName evidence="1">Uncharacterized protein</fullName>
    </submittedName>
</protein>
<proteinExistence type="predicted"/>
<reference evidence="1 2" key="1">
    <citation type="submission" date="2024-04" db="EMBL/GenBank/DDBJ databases">
        <title>Tritrichomonas musculus Genome.</title>
        <authorList>
            <person name="Alves-Ferreira E."/>
            <person name="Grigg M."/>
            <person name="Lorenzi H."/>
            <person name="Galac M."/>
        </authorList>
    </citation>
    <scope>NUCLEOTIDE SEQUENCE [LARGE SCALE GENOMIC DNA]</scope>
    <source>
        <strain evidence="1 2">EAF2021</strain>
    </source>
</reference>
<accession>A0ABR2GWX2</accession>
<evidence type="ECO:0000313" key="1">
    <source>
        <dbReference type="EMBL" id="KAK8838417.1"/>
    </source>
</evidence>
<comment type="caution">
    <text evidence="1">The sequence shown here is derived from an EMBL/GenBank/DDBJ whole genome shotgun (WGS) entry which is preliminary data.</text>
</comment>
<gene>
    <name evidence="1" type="ORF">M9Y10_033043</name>
</gene>
<dbReference type="PANTHER" id="PTHR45661">
    <property type="entry name" value="SURFACE ANTIGEN"/>
    <property type="match status" value="1"/>
</dbReference>
<name>A0ABR2GWX2_9EUKA</name>
<dbReference type="PANTHER" id="PTHR45661:SF3">
    <property type="entry name" value="IG-LIKE DOMAIN-CONTAINING PROTEIN"/>
    <property type="match status" value="1"/>
</dbReference>
<dbReference type="Gene3D" id="3.80.10.10">
    <property type="entry name" value="Ribonuclease Inhibitor"/>
    <property type="match status" value="2"/>
</dbReference>
<dbReference type="InterPro" id="IPR026906">
    <property type="entry name" value="LRR_5"/>
</dbReference>
<evidence type="ECO:0000313" key="2">
    <source>
        <dbReference type="Proteomes" id="UP001470230"/>
    </source>
</evidence>
<dbReference type="Proteomes" id="UP001470230">
    <property type="component" value="Unassembled WGS sequence"/>
</dbReference>
<sequence length="381" mass="43774">MAARNSTPIVDTLYSKKHFDMPLVEYPQRNFVSVDTNDLVSIVSEQMVNGCWQKIPQMLNCPKFREIIENVQKWCLNQTFSCGEDVIVGTMASLIYMSKCMKECFHMWSLIYKKGMKYLKTVNPDVNWEVVMRLISKISQILYDVPNAPLKQVKINHFIYELNEEERTAKLIGNKIDDENVYVPTSVLYNNKEYIITNVSSGAFEDSDTIKSVQFPHDSEVRIIEKDAFADSSIEKLMIPSKVYLLEEGWCNGTPNLTNVTIMPNNCHFMCLDNKMIIGKKNEDSQTYDAILFVRRDIKKVEIPSFIEEIGAFSFSSSKIEKIKIPSNVTHIGKCAFASCENLKQAEIEPNSKLQNIEKDAFEDTSIKNIPIPPNFNQNHW</sequence>